<reference evidence="1 2" key="2">
    <citation type="journal article" date="2008" name="Bioinformatics">
        <title>Assembly reconciliation.</title>
        <authorList>
            <person name="Zimin A.V."/>
            <person name="Smith D.R."/>
            <person name="Sutton G."/>
            <person name="Yorke J.A."/>
        </authorList>
    </citation>
    <scope>NUCLEOTIDE SEQUENCE [LARGE SCALE GENOMIC DNA]</scope>
    <source>
        <strain evidence="1 2">TSC#14021-0224.01</strain>
    </source>
</reference>
<proteinExistence type="predicted"/>
<name>B3P6Q9_DROER</name>
<dbReference type="OMA" id="WRPSVRC"/>
<dbReference type="Proteomes" id="UP000008711">
    <property type="component" value="Unassembled WGS sequence"/>
</dbReference>
<evidence type="ECO:0000313" key="1">
    <source>
        <dbReference type="EMBL" id="EDV53729.1"/>
    </source>
</evidence>
<accession>B3P6Q9</accession>
<dbReference type="AlphaFoldDB" id="B3P6Q9"/>
<evidence type="ECO:0000313" key="2">
    <source>
        <dbReference type="Proteomes" id="UP000008711"/>
    </source>
</evidence>
<gene>
    <name evidence="1" type="primary">Dere\GG16716</name>
    <name evidence="1" type="ORF">Dere_GG16716</name>
</gene>
<dbReference type="EMBL" id="CH954182">
    <property type="protein sequence ID" value="EDV53729.1"/>
    <property type="molecule type" value="Genomic_DNA"/>
</dbReference>
<protein>
    <submittedName>
        <fullName evidence="1">GG16716</fullName>
    </submittedName>
</protein>
<organism evidence="1 2">
    <name type="scientific">Drosophila erecta</name>
    <name type="common">Fruit fly</name>
    <dbReference type="NCBI Taxonomy" id="7220"/>
    <lineage>
        <taxon>Eukaryota</taxon>
        <taxon>Metazoa</taxon>
        <taxon>Ecdysozoa</taxon>
        <taxon>Arthropoda</taxon>
        <taxon>Hexapoda</taxon>
        <taxon>Insecta</taxon>
        <taxon>Pterygota</taxon>
        <taxon>Neoptera</taxon>
        <taxon>Endopterygota</taxon>
        <taxon>Diptera</taxon>
        <taxon>Brachycera</taxon>
        <taxon>Muscomorpha</taxon>
        <taxon>Ephydroidea</taxon>
        <taxon>Drosophilidae</taxon>
        <taxon>Drosophila</taxon>
        <taxon>Sophophora</taxon>
    </lineage>
</organism>
<sequence>MQSIHPFLWPSSSPSRWADYDVVAVVVVVGRWPFAVRRSPVSSVLCPLSWRPSVRCKSS</sequence>
<dbReference type="PhylomeDB" id="B3P6Q9"/>
<dbReference type="HOGENOM" id="CLU_2963177_0_0_1"/>
<reference evidence="1 2" key="1">
    <citation type="journal article" date="2007" name="Nature">
        <title>Evolution of genes and genomes on the Drosophila phylogeny.</title>
        <authorList>
            <consortium name="Drosophila 12 Genomes Consortium"/>
            <person name="Clark A.G."/>
            <person name="Eisen M.B."/>
            <person name="Smith D.R."/>
            <person name="Bergman C.M."/>
            <person name="Oliver B."/>
            <person name="Markow T.A."/>
            <person name="Kaufman T.C."/>
            <person name="Kellis M."/>
            <person name="Gelbart W."/>
            <person name="Iyer V.N."/>
            <person name="Pollard D.A."/>
            <person name="Sackton T.B."/>
            <person name="Larracuente A.M."/>
            <person name="Singh N.D."/>
            <person name="Abad J.P."/>
            <person name="Abt D.N."/>
            <person name="Adryan B."/>
            <person name="Aguade M."/>
            <person name="Akashi H."/>
            <person name="Anderson W.W."/>
            <person name="Aquadro C.F."/>
            <person name="Ardell D.H."/>
            <person name="Arguello R."/>
            <person name="Artieri C.G."/>
            <person name="Barbash D.A."/>
            <person name="Barker D."/>
            <person name="Barsanti P."/>
            <person name="Batterham P."/>
            <person name="Batzoglou S."/>
            <person name="Begun D."/>
            <person name="Bhutkar A."/>
            <person name="Blanco E."/>
            <person name="Bosak S.A."/>
            <person name="Bradley R.K."/>
            <person name="Brand A.D."/>
            <person name="Brent M.R."/>
            <person name="Brooks A.N."/>
            <person name="Brown R.H."/>
            <person name="Butlin R.K."/>
            <person name="Caggese C."/>
            <person name="Calvi B.R."/>
            <person name="Bernardo de Carvalho A."/>
            <person name="Caspi A."/>
            <person name="Castrezana S."/>
            <person name="Celniker S.E."/>
            <person name="Chang J.L."/>
            <person name="Chapple C."/>
            <person name="Chatterji S."/>
            <person name="Chinwalla A."/>
            <person name="Civetta A."/>
            <person name="Clifton S.W."/>
            <person name="Comeron J.M."/>
            <person name="Costello J.C."/>
            <person name="Coyne J.A."/>
            <person name="Daub J."/>
            <person name="David R.G."/>
            <person name="Delcher A.L."/>
            <person name="Delehaunty K."/>
            <person name="Do C.B."/>
            <person name="Ebling H."/>
            <person name="Edwards K."/>
            <person name="Eickbush T."/>
            <person name="Evans J.D."/>
            <person name="Filipski A."/>
            <person name="Findeiss S."/>
            <person name="Freyhult E."/>
            <person name="Fulton L."/>
            <person name="Fulton R."/>
            <person name="Garcia A.C."/>
            <person name="Gardiner A."/>
            <person name="Garfield D.A."/>
            <person name="Garvin B.E."/>
            <person name="Gibson G."/>
            <person name="Gilbert D."/>
            <person name="Gnerre S."/>
            <person name="Godfrey J."/>
            <person name="Good R."/>
            <person name="Gotea V."/>
            <person name="Gravely B."/>
            <person name="Greenberg A.J."/>
            <person name="Griffiths-Jones S."/>
            <person name="Gross S."/>
            <person name="Guigo R."/>
            <person name="Gustafson E.A."/>
            <person name="Haerty W."/>
            <person name="Hahn M.W."/>
            <person name="Halligan D.L."/>
            <person name="Halpern A.L."/>
            <person name="Halter G.M."/>
            <person name="Han M.V."/>
            <person name="Heger A."/>
            <person name="Hillier L."/>
            <person name="Hinrichs A.S."/>
            <person name="Holmes I."/>
            <person name="Hoskins R.A."/>
            <person name="Hubisz M.J."/>
            <person name="Hultmark D."/>
            <person name="Huntley M.A."/>
            <person name="Jaffe D.B."/>
            <person name="Jagadeeshan S."/>
            <person name="Jeck W.R."/>
            <person name="Johnson J."/>
            <person name="Jones C.D."/>
            <person name="Jordan W.C."/>
            <person name="Karpen G.H."/>
            <person name="Kataoka E."/>
            <person name="Keightley P.D."/>
            <person name="Kheradpour P."/>
            <person name="Kirkness E.F."/>
            <person name="Koerich L.B."/>
            <person name="Kristiansen K."/>
            <person name="Kudrna D."/>
            <person name="Kulathinal R.J."/>
            <person name="Kumar S."/>
            <person name="Kwok R."/>
            <person name="Lander E."/>
            <person name="Langley C.H."/>
            <person name="Lapoint R."/>
            <person name="Lazzaro B.P."/>
            <person name="Lee S.J."/>
            <person name="Levesque L."/>
            <person name="Li R."/>
            <person name="Lin C.F."/>
            <person name="Lin M.F."/>
            <person name="Lindblad-Toh K."/>
            <person name="Llopart A."/>
            <person name="Long M."/>
            <person name="Low L."/>
            <person name="Lozovsky E."/>
            <person name="Lu J."/>
            <person name="Luo M."/>
            <person name="Machado C.A."/>
            <person name="Makalowski W."/>
            <person name="Marzo M."/>
            <person name="Matsuda M."/>
            <person name="Matzkin L."/>
            <person name="McAllister B."/>
            <person name="McBride C.S."/>
            <person name="McKernan B."/>
            <person name="McKernan K."/>
            <person name="Mendez-Lago M."/>
            <person name="Minx P."/>
            <person name="Mollenhauer M.U."/>
            <person name="Montooth K."/>
            <person name="Mount S.M."/>
            <person name="Mu X."/>
            <person name="Myers E."/>
            <person name="Negre B."/>
            <person name="Newfeld S."/>
            <person name="Nielsen R."/>
            <person name="Noor M.A."/>
            <person name="O'Grady P."/>
            <person name="Pachter L."/>
            <person name="Papaceit M."/>
            <person name="Parisi M.J."/>
            <person name="Parisi M."/>
            <person name="Parts L."/>
            <person name="Pedersen J.S."/>
            <person name="Pesole G."/>
            <person name="Phillippy A.M."/>
            <person name="Ponting C.P."/>
            <person name="Pop M."/>
            <person name="Porcelli D."/>
            <person name="Powell J.R."/>
            <person name="Prohaska S."/>
            <person name="Pruitt K."/>
            <person name="Puig M."/>
            <person name="Quesneville H."/>
            <person name="Ram K.R."/>
            <person name="Rand D."/>
            <person name="Rasmussen M.D."/>
            <person name="Reed L.K."/>
            <person name="Reenan R."/>
            <person name="Reily A."/>
            <person name="Remington K.A."/>
            <person name="Rieger T.T."/>
            <person name="Ritchie M.G."/>
            <person name="Robin C."/>
            <person name="Rogers Y.H."/>
            <person name="Rohde C."/>
            <person name="Rozas J."/>
            <person name="Rubenfield M.J."/>
            <person name="Ruiz A."/>
            <person name="Russo S."/>
            <person name="Salzberg S.L."/>
            <person name="Sanchez-Gracia A."/>
            <person name="Saranga D.J."/>
            <person name="Sato H."/>
            <person name="Schaeffer S.W."/>
            <person name="Schatz M.C."/>
            <person name="Schlenke T."/>
            <person name="Schwartz R."/>
            <person name="Segarra C."/>
            <person name="Singh R.S."/>
            <person name="Sirot L."/>
            <person name="Sirota M."/>
            <person name="Sisneros N.B."/>
            <person name="Smith C.D."/>
            <person name="Smith T.F."/>
            <person name="Spieth J."/>
            <person name="Stage D.E."/>
            <person name="Stark A."/>
            <person name="Stephan W."/>
            <person name="Strausberg R.L."/>
            <person name="Strempel S."/>
            <person name="Sturgill D."/>
            <person name="Sutton G."/>
            <person name="Sutton G.G."/>
            <person name="Tao W."/>
            <person name="Teichmann S."/>
            <person name="Tobari Y.N."/>
            <person name="Tomimura Y."/>
            <person name="Tsolas J.M."/>
            <person name="Valente V.L."/>
            <person name="Venter E."/>
            <person name="Venter J.C."/>
            <person name="Vicario S."/>
            <person name="Vieira F.G."/>
            <person name="Vilella A.J."/>
            <person name="Villasante A."/>
            <person name="Walenz B."/>
            <person name="Wang J."/>
            <person name="Wasserman M."/>
            <person name="Watts T."/>
            <person name="Wilson D."/>
            <person name="Wilson R.K."/>
            <person name="Wing R.A."/>
            <person name="Wolfner M.F."/>
            <person name="Wong A."/>
            <person name="Wong G.K."/>
            <person name="Wu C.I."/>
            <person name="Wu G."/>
            <person name="Yamamoto D."/>
            <person name="Yang H.P."/>
            <person name="Yang S.P."/>
            <person name="Yorke J.A."/>
            <person name="Yoshida K."/>
            <person name="Zdobnov E."/>
            <person name="Zhang P."/>
            <person name="Zhang Y."/>
            <person name="Zimin A.V."/>
            <person name="Baldwin J."/>
            <person name="Abdouelleil A."/>
            <person name="Abdulkadir J."/>
            <person name="Abebe A."/>
            <person name="Abera B."/>
            <person name="Abreu J."/>
            <person name="Acer S.C."/>
            <person name="Aftuck L."/>
            <person name="Alexander A."/>
            <person name="An P."/>
            <person name="Anderson E."/>
            <person name="Anderson S."/>
            <person name="Arachi H."/>
            <person name="Azer M."/>
            <person name="Bachantsang P."/>
            <person name="Barry A."/>
            <person name="Bayul T."/>
            <person name="Berlin A."/>
            <person name="Bessette D."/>
            <person name="Bloom T."/>
            <person name="Blye J."/>
            <person name="Boguslavskiy L."/>
            <person name="Bonnet C."/>
            <person name="Boukhgalter B."/>
            <person name="Bourzgui I."/>
            <person name="Brown A."/>
            <person name="Cahill P."/>
            <person name="Channer S."/>
            <person name="Cheshatsang Y."/>
            <person name="Chuda L."/>
            <person name="Citroen M."/>
            <person name="Collymore A."/>
            <person name="Cooke P."/>
            <person name="Costello M."/>
            <person name="D'Aco K."/>
            <person name="Daza R."/>
            <person name="De Haan G."/>
            <person name="DeGray S."/>
            <person name="DeMaso C."/>
            <person name="Dhargay N."/>
            <person name="Dooley K."/>
            <person name="Dooley E."/>
            <person name="Doricent M."/>
            <person name="Dorje P."/>
            <person name="Dorjee K."/>
            <person name="Dupes A."/>
            <person name="Elong R."/>
            <person name="Falk J."/>
            <person name="Farina A."/>
            <person name="Faro S."/>
            <person name="Ferguson D."/>
            <person name="Fisher S."/>
            <person name="Foley C.D."/>
            <person name="Franke A."/>
            <person name="Friedrich D."/>
            <person name="Gadbois L."/>
            <person name="Gearin G."/>
            <person name="Gearin C.R."/>
            <person name="Giannoukos G."/>
            <person name="Goode T."/>
            <person name="Graham J."/>
            <person name="Grandbois E."/>
            <person name="Grewal S."/>
            <person name="Gyaltsen K."/>
            <person name="Hafez N."/>
            <person name="Hagos B."/>
            <person name="Hall J."/>
            <person name="Henson C."/>
            <person name="Hollinger A."/>
            <person name="Honan T."/>
            <person name="Huard M.D."/>
            <person name="Hughes L."/>
            <person name="Hurhula B."/>
            <person name="Husby M.E."/>
            <person name="Kamat A."/>
            <person name="Kanga B."/>
            <person name="Kashin S."/>
            <person name="Khazanovich D."/>
            <person name="Kisner P."/>
            <person name="Lance K."/>
            <person name="Lara M."/>
            <person name="Lee W."/>
            <person name="Lennon N."/>
            <person name="Letendre F."/>
            <person name="LeVine R."/>
            <person name="Lipovsky A."/>
            <person name="Liu X."/>
            <person name="Liu J."/>
            <person name="Liu S."/>
            <person name="Lokyitsang T."/>
            <person name="Lokyitsang Y."/>
            <person name="Lubonja R."/>
            <person name="Lui A."/>
            <person name="MacDonald P."/>
            <person name="Magnisalis V."/>
            <person name="Maru K."/>
            <person name="Matthews C."/>
            <person name="McCusker W."/>
            <person name="McDonough S."/>
            <person name="Mehta T."/>
            <person name="Meldrim J."/>
            <person name="Meneus L."/>
            <person name="Mihai O."/>
            <person name="Mihalev A."/>
            <person name="Mihova T."/>
            <person name="Mittelman R."/>
            <person name="Mlenga V."/>
            <person name="Montmayeur A."/>
            <person name="Mulrain L."/>
            <person name="Navidi A."/>
            <person name="Naylor J."/>
            <person name="Negash T."/>
            <person name="Nguyen T."/>
            <person name="Nguyen N."/>
            <person name="Nicol R."/>
            <person name="Norbu C."/>
            <person name="Norbu N."/>
            <person name="Novod N."/>
            <person name="O'Neill B."/>
            <person name="Osman S."/>
            <person name="Markiewicz E."/>
            <person name="Oyono O.L."/>
            <person name="Patti C."/>
            <person name="Phunkhang P."/>
            <person name="Pierre F."/>
            <person name="Priest M."/>
            <person name="Raghuraman S."/>
            <person name="Rege F."/>
            <person name="Reyes R."/>
            <person name="Rise C."/>
            <person name="Rogov P."/>
            <person name="Ross K."/>
            <person name="Ryan E."/>
            <person name="Settipalli S."/>
            <person name="Shea T."/>
            <person name="Sherpa N."/>
            <person name="Shi L."/>
            <person name="Shih D."/>
            <person name="Sparrow T."/>
            <person name="Spaulding J."/>
            <person name="Stalker J."/>
            <person name="Stange-Thomann N."/>
            <person name="Stavropoulos S."/>
            <person name="Stone C."/>
            <person name="Strader C."/>
            <person name="Tesfaye S."/>
            <person name="Thomson T."/>
            <person name="Thoulutsang Y."/>
            <person name="Thoulutsang D."/>
            <person name="Topham K."/>
            <person name="Topping I."/>
            <person name="Tsamla T."/>
            <person name="Vassiliev H."/>
            <person name="Vo A."/>
            <person name="Wangchuk T."/>
            <person name="Wangdi T."/>
            <person name="Weiand M."/>
            <person name="Wilkinson J."/>
            <person name="Wilson A."/>
            <person name="Yadav S."/>
            <person name="Young G."/>
            <person name="Yu Q."/>
            <person name="Zembek L."/>
            <person name="Zhong D."/>
            <person name="Zimmer A."/>
            <person name="Zwirko Z."/>
            <person name="Jaffe D.B."/>
            <person name="Alvarez P."/>
            <person name="Brockman W."/>
            <person name="Butler J."/>
            <person name="Chin C."/>
            <person name="Gnerre S."/>
            <person name="Grabherr M."/>
            <person name="Kleber M."/>
            <person name="Mauceli E."/>
            <person name="MacCallum I."/>
        </authorList>
    </citation>
    <scope>NUCLEOTIDE SEQUENCE [LARGE SCALE GENOMIC DNA]</scope>
    <source>
        <strain evidence="1 2">TSC#14021-0224.01</strain>
    </source>
</reference>
<keyword evidence="2" id="KW-1185">Reference proteome</keyword>